<proteinExistence type="predicted"/>
<dbReference type="EMBL" id="JAPDGR010004157">
    <property type="protein sequence ID" value="KAJ2968978.1"/>
    <property type="molecule type" value="Genomic_DNA"/>
</dbReference>
<evidence type="ECO:0000313" key="2">
    <source>
        <dbReference type="Proteomes" id="UP001143856"/>
    </source>
</evidence>
<protein>
    <submittedName>
        <fullName evidence="1">Uncharacterized protein</fullName>
    </submittedName>
</protein>
<organism evidence="1 2">
    <name type="scientific">Xylaria curta</name>
    <dbReference type="NCBI Taxonomy" id="42375"/>
    <lineage>
        <taxon>Eukaryota</taxon>
        <taxon>Fungi</taxon>
        <taxon>Dikarya</taxon>
        <taxon>Ascomycota</taxon>
        <taxon>Pezizomycotina</taxon>
        <taxon>Sordariomycetes</taxon>
        <taxon>Xylariomycetidae</taxon>
        <taxon>Xylariales</taxon>
        <taxon>Xylariaceae</taxon>
        <taxon>Xylaria</taxon>
    </lineage>
</organism>
<comment type="caution">
    <text evidence="1">The sequence shown here is derived from an EMBL/GenBank/DDBJ whole genome shotgun (WGS) entry which is preliminary data.</text>
</comment>
<keyword evidence="2" id="KW-1185">Reference proteome</keyword>
<sequence length="781" mass="86374">MASLAASRRKRGLVGSVMNMSGIVGEGYITRQLALGKQSALIKAGFDFQSEQAFHELFSEAVLAGRPGSEGSLEISAGVRVGENQGVSFANNPVFQHLIAKDGIGMTASNMGSRFNIAIKARLLEANTDEEVFDTIRDGVLAKLEAVLHVKLDNSSAMPLRPDQLGIDSLVAVEIQSWLAKELGVDLSVMRILNSVSMHSLVEAAKDTLSPEKAPKLNHSVTDSENEILELTEPRGSDISFEHGTSDDTELSPSLDSSNSSSVTLPSGTESDPISSTSLAAAPEKPIIPSEPNVGHSSALSNVHFERSAPMSFAQTRFWFLKSAVEDQAAFNVTTVVKLRGTLDSERMARALVAVGQRHEAIRTAFYTDDTTKQPMQGVLPYSTLQFEQETVQGGEDIENAIQEMRYHHFDLAAGESVRLKLLSLPGDRHVLVLGCHHIAVDGVGNQIFFSDLESAYNGTLDTSGTDILQYPDFTLKQRRDFQRGRWEENLNYWRGQFADLPPSLPLLDLTRKPARPETTMYASHSVKIHLDATLKPRLRECCHRWGVLPFHFYLAVFRVLLVRQTNFQTEDLCIGVADGNRKDVDILRSLGLFLNLLPLRFRQSREQSFVDILRDVKLISDEAIAHSRVPINVLFSELNVSRSQSHQPLFQAFFNYQQNISDVRTFCGCEAAGELVSGGETGYDVSLDIIDSKSQENSLTMFVNSSLYTADDASVLLRSYLCLLRAFVADPIVPLALPQLYLEEDANNSVELGRGPERRDSQWPPTVSHRIDDMIEMFRG</sequence>
<name>A0ACC1MR17_9PEZI</name>
<gene>
    <name evidence="1" type="ORF">NUW58_g10098</name>
</gene>
<reference evidence="1" key="1">
    <citation type="submission" date="2022-10" db="EMBL/GenBank/DDBJ databases">
        <title>Genome Sequence of Xylaria curta.</title>
        <authorList>
            <person name="Buettner E."/>
        </authorList>
    </citation>
    <scope>NUCLEOTIDE SEQUENCE</scope>
    <source>
        <strain evidence="1">Babe10</strain>
    </source>
</reference>
<dbReference type="Proteomes" id="UP001143856">
    <property type="component" value="Unassembled WGS sequence"/>
</dbReference>
<accession>A0ACC1MR17</accession>
<evidence type="ECO:0000313" key="1">
    <source>
        <dbReference type="EMBL" id="KAJ2968978.1"/>
    </source>
</evidence>